<name>A0A061HJC9_BLUGR</name>
<dbReference type="Proteomes" id="UP000053110">
    <property type="component" value="Unassembled WGS sequence"/>
</dbReference>
<dbReference type="GO" id="GO:0032456">
    <property type="term" value="P:endocytic recycling"/>
    <property type="evidence" value="ECO:0007669"/>
    <property type="project" value="TreeGrafter"/>
</dbReference>
<keyword evidence="6" id="KW-0175">Coiled coil</keyword>
<evidence type="ECO:0000313" key="12">
    <source>
        <dbReference type="Proteomes" id="UP000053110"/>
    </source>
</evidence>
<evidence type="ECO:0000256" key="6">
    <source>
        <dbReference type="SAM" id="Coils"/>
    </source>
</evidence>
<evidence type="ECO:0000259" key="8">
    <source>
        <dbReference type="Pfam" id="PF04129"/>
    </source>
</evidence>
<dbReference type="AlphaFoldDB" id="A0A061HJC9"/>
<dbReference type="InterPro" id="IPR007258">
    <property type="entry name" value="Vps52"/>
</dbReference>
<keyword evidence="4" id="KW-0653">Protein transport</keyword>
<sequence>MWLDRLARHSTPSPTPAATFAAHARKPNNVESASTSRPPRSSSLTVQTNDAASSLLASRKYNGSGLKYSSSTPDISNPIQVLQEIIATSGDRSSNFLCDAKFDKNLDEYFANKFDFEGLSLQEIVTTSFDSTEQLQDTNQKAVDCEDDIADLQELHRAICTCDDVLSLVESDLISFQKDLAQVSAEIETLQARSITLNARLENRKITEQVLGPYVEQMSVSPAVVKKIVDGSIDEAWLRALTEVEKRSKALDLKTNDKRNIKGICDLKPLLENLISKALERIRDHIVSQIKVLRSPNINPQVIQQQQFIRFKDIYTFLFKHHPQLAEEIGRAYMNTMRWYFLNQFTRYEKALARVKLHVIEKYDVLGQDDGTRKSATPARPKLTGPSHDAFNMGRRIEILKNPNQIALSSFLAEGDSTSHYIEYLFRNFNLALIDNACAEYSFLTTYFYPALSFPTITRYFNHIFEPTFSLGQALTKSIVSDTYDCLGLLICVRLNQHFAFELQRRKMPAMDVYINGTSMLLWPRFQLIMDAHCDSIKTLTATLSSRKPSPSEAAKQSAAPHFLTQQFGQFLQGILELSAEGGDDEPVSTSLGRLRGEMTAFLTRFASVMEDRKRERFLYNNYSLILTIMGEHEGKLAIEQNRYFEEKKNEHEASVK</sequence>
<evidence type="ECO:0000313" key="10">
    <source>
        <dbReference type="EMBL" id="EPQ65976.1"/>
    </source>
</evidence>
<feature type="domain" description="Vps52 coiled-coil" evidence="8">
    <location>
        <begin position="151"/>
        <end position="318"/>
    </location>
</feature>
<dbReference type="GO" id="GO:0005829">
    <property type="term" value="C:cytosol"/>
    <property type="evidence" value="ECO:0007669"/>
    <property type="project" value="GOC"/>
</dbReference>
<evidence type="ECO:0000256" key="3">
    <source>
        <dbReference type="ARBA" id="ARBA00022448"/>
    </source>
</evidence>
<feature type="domain" description="Vps52 C-terminal" evidence="9">
    <location>
        <begin position="335"/>
        <end position="652"/>
    </location>
</feature>
<dbReference type="EMBL" id="UIGY01000039">
    <property type="protein sequence ID" value="SUZ09083.1"/>
    <property type="molecule type" value="Genomic_DNA"/>
</dbReference>
<dbReference type="EMBL" id="KE375012">
    <property type="protein sequence ID" value="EPQ65976.1"/>
    <property type="molecule type" value="Genomic_DNA"/>
</dbReference>
<evidence type="ECO:0000256" key="2">
    <source>
        <dbReference type="ARBA" id="ARBA00008180"/>
    </source>
</evidence>
<feature type="compositionally biased region" description="Low complexity" evidence="7">
    <location>
        <begin position="32"/>
        <end position="43"/>
    </location>
</feature>
<dbReference type="GO" id="GO:0000938">
    <property type="term" value="C:GARP complex"/>
    <property type="evidence" value="ECO:0007669"/>
    <property type="project" value="TreeGrafter"/>
</dbReference>
<dbReference type="GO" id="GO:0015031">
    <property type="term" value="P:protein transport"/>
    <property type="evidence" value="ECO:0007669"/>
    <property type="project" value="UniProtKB-KW"/>
</dbReference>
<dbReference type="GO" id="GO:0006896">
    <property type="term" value="P:Golgi to vacuole transport"/>
    <property type="evidence" value="ECO:0007669"/>
    <property type="project" value="TreeGrafter"/>
</dbReference>
<dbReference type="Pfam" id="PF04129">
    <property type="entry name" value="Vps52_CC"/>
    <property type="match status" value="1"/>
</dbReference>
<dbReference type="GO" id="GO:0019905">
    <property type="term" value="F:syntaxin binding"/>
    <property type="evidence" value="ECO:0007669"/>
    <property type="project" value="TreeGrafter"/>
</dbReference>
<protein>
    <submittedName>
        <fullName evidence="11">Bgt-2035</fullName>
    </submittedName>
    <submittedName>
        <fullName evidence="10">Component of the GARP (Golgi-associated retrograde protein) complex</fullName>
    </submittedName>
</protein>
<dbReference type="HOGENOM" id="CLU_010797_1_0_1"/>
<comment type="similarity">
    <text evidence="2">Belongs to the VPS52 family.</text>
</comment>
<feature type="compositionally biased region" description="Low complexity" evidence="7">
    <location>
        <begin position="9"/>
        <end position="22"/>
    </location>
</feature>
<comment type="subcellular location">
    <subcellularLocation>
        <location evidence="1">Golgi apparatus</location>
        <location evidence="1">trans-Golgi network</location>
    </subcellularLocation>
</comment>
<feature type="coiled-coil region" evidence="6">
    <location>
        <begin position="135"/>
        <end position="200"/>
    </location>
</feature>
<dbReference type="InterPro" id="IPR048361">
    <property type="entry name" value="Vps52_C"/>
</dbReference>
<reference evidence="10" key="2">
    <citation type="submission" date="2013-01" db="EMBL/GenBank/DDBJ databases">
        <title>The wheat powdery mildew genome reveals unique evolution of an obligate biotroph.</title>
        <authorList>
            <person name="Oberhaensli S."/>
            <person name="Wicker T."/>
            <person name="Keller B."/>
        </authorList>
    </citation>
    <scope>NUCLEOTIDE SEQUENCE</scope>
    <source>
        <strain evidence="10">96224</strain>
    </source>
</reference>
<dbReference type="OrthoDB" id="19482at2759"/>
<evidence type="ECO:0000256" key="7">
    <source>
        <dbReference type="SAM" id="MobiDB-lite"/>
    </source>
</evidence>
<accession>A0A061HJC9</accession>
<reference evidence="12" key="1">
    <citation type="journal article" date="2013" name="Nat. Genet.">
        <title>The wheat powdery mildew genome shows the unique evolution of an obligate biotroph.</title>
        <authorList>
            <person name="Wicker T."/>
            <person name="Oberhaensli S."/>
            <person name="Parlange F."/>
            <person name="Buchmann J.P."/>
            <person name="Shatalina M."/>
            <person name="Roffler S."/>
            <person name="Ben-David R."/>
            <person name="Dolezel J."/>
            <person name="Simkova H."/>
            <person name="Schulze-Lefert P."/>
            <person name="Spanu P.D."/>
            <person name="Bruggmann R."/>
            <person name="Amselem J."/>
            <person name="Quesneville H."/>
            <person name="Ver Loren van Themaat E."/>
            <person name="Paape T."/>
            <person name="Shimizu K.K."/>
            <person name="Keller B."/>
        </authorList>
    </citation>
    <scope>NUCLEOTIDE SEQUENCE [LARGE SCALE GENOMIC DNA]</scope>
    <source>
        <strain evidence="12">96224</strain>
    </source>
</reference>
<keyword evidence="3" id="KW-0813">Transport</keyword>
<dbReference type="PANTHER" id="PTHR14190:SF7">
    <property type="entry name" value="VACUOLAR PROTEIN SORTING-ASSOCIATED PROTEIN 52 HOMOLOG"/>
    <property type="match status" value="1"/>
</dbReference>
<gene>
    <name evidence="10" type="ORF">BGT96224_2035</name>
    <name evidence="11" type="ORF">BGT96224V2_LOCUS2242</name>
</gene>
<evidence type="ECO:0000256" key="1">
    <source>
        <dbReference type="ARBA" id="ARBA00004601"/>
    </source>
</evidence>
<dbReference type="InterPro" id="IPR048319">
    <property type="entry name" value="Vps52_CC"/>
</dbReference>
<reference evidence="11" key="3">
    <citation type="submission" date="2018-07" db="EMBL/GenBank/DDBJ databases">
        <authorList>
            <person name="Quirk P.G."/>
            <person name="Krulwich T.A."/>
        </authorList>
    </citation>
    <scope>NUCLEOTIDE SEQUENCE</scope>
    <source>
        <strain evidence="11">96224</strain>
    </source>
</reference>
<dbReference type="GO" id="GO:0042147">
    <property type="term" value="P:retrograde transport, endosome to Golgi"/>
    <property type="evidence" value="ECO:0007669"/>
    <property type="project" value="TreeGrafter"/>
</dbReference>
<proteinExistence type="inferred from homology"/>
<dbReference type="PANTHER" id="PTHR14190">
    <property type="entry name" value="SUPPRESSOR OF ACTIN MUTATIONS 2/VACUOLAR PROTEIN SORTING 52"/>
    <property type="match status" value="1"/>
</dbReference>
<evidence type="ECO:0000313" key="11">
    <source>
        <dbReference type="EMBL" id="SUZ09083.1"/>
    </source>
</evidence>
<feature type="region of interest" description="Disordered" evidence="7">
    <location>
        <begin position="1"/>
        <end position="49"/>
    </location>
</feature>
<dbReference type="Pfam" id="PF20655">
    <property type="entry name" value="Vps52_C"/>
    <property type="match status" value="1"/>
</dbReference>
<keyword evidence="5" id="KW-0333">Golgi apparatus</keyword>
<evidence type="ECO:0000259" key="9">
    <source>
        <dbReference type="Pfam" id="PF20655"/>
    </source>
</evidence>
<organism evidence="11">
    <name type="scientific">Blumeria graminis f. sp. tritici 96224</name>
    <dbReference type="NCBI Taxonomy" id="1268274"/>
    <lineage>
        <taxon>Eukaryota</taxon>
        <taxon>Fungi</taxon>
        <taxon>Dikarya</taxon>
        <taxon>Ascomycota</taxon>
        <taxon>Pezizomycotina</taxon>
        <taxon>Leotiomycetes</taxon>
        <taxon>Erysiphales</taxon>
        <taxon>Erysiphaceae</taxon>
        <taxon>Blumeria</taxon>
    </lineage>
</organism>
<evidence type="ECO:0000256" key="5">
    <source>
        <dbReference type="ARBA" id="ARBA00023034"/>
    </source>
</evidence>
<evidence type="ECO:0000256" key="4">
    <source>
        <dbReference type="ARBA" id="ARBA00022927"/>
    </source>
</evidence>